<dbReference type="Proteomes" id="UP001595836">
    <property type="component" value="Unassembled WGS sequence"/>
</dbReference>
<keyword evidence="4" id="KW-1185">Reference proteome</keyword>
<proteinExistence type="predicted"/>
<evidence type="ECO:0000256" key="1">
    <source>
        <dbReference type="SAM" id="MobiDB-lite"/>
    </source>
</evidence>
<dbReference type="SUPFAM" id="SSF53448">
    <property type="entry name" value="Nucleotide-diphospho-sugar transferases"/>
    <property type="match status" value="1"/>
</dbReference>
<dbReference type="EMBL" id="JBHSHP010000061">
    <property type="protein sequence ID" value="MFC4756526.1"/>
    <property type="molecule type" value="Genomic_DNA"/>
</dbReference>
<dbReference type="Gene3D" id="3.90.550.10">
    <property type="entry name" value="Spore Coat Polysaccharide Biosynthesis Protein SpsA, Chain A"/>
    <property type="match status" value="1"/>
</dbReference>
<dbReference type="CDD" id="cd04182">
    <property type="entry name" value="GT_2_like_f"/>
    <property type="match status" value="1"/>
</dbReference>
<protein>
    <submittedName>
        <fullName evidence="3">Nucleotidyltransferase family protein</fullName>
    </submittedName>
</protein>
<feature type="domain" description="MobA-like NTP transferase" evidence="2">
    <location>
        <begin position="21"/>
        <end position="186"/>
    </location>
</feature>
<accession>A0ABV9PUF0</accession>
<dbReference type="PANTHER" id="PTHR43777">
    <property type="entry name" value="MOLYBDENUM COFACTOR CYTIDYLYLTRANSFERASE"/>
    <property type="match status" value="1"/>
</dbReference>
<dbReference type="InterPro" id="IPR025877">
    <property type="entry name" value="MobA-like_NTP_Trfase"/>
</dbReference>
<organism evidence="3 4">
    <name type="scientific">Dietzia aurantiaca</name>
    <dbReference type="NCBI Taxonomy" id="983873"/>
    <lineage>
        <taxon>Bacteria</taxon>
        <taxon>Bacillati</taxon>
        <taxon>Actinomycetota</taxon>
        <taxon>Actinomycetes</taxon>
        <taxon>Mycobacteriales</taxon>
        <taxon>Dietziaceae</taxon>
        <taxon>Dietzia</taxon>
    </lineage>
</organism>
<dbReference type="RefSeq" id="WP_344996982.1">
    <property type="nucleotide sequence ID" value="NZ_BAABCD010000057.1"/>
</dbReference>
<evidence type="ECO:0000313" key="4">
    <source>
        <dbReference type="Proteomes" id="UP001595836"/>
    </source>
</evidence>
<evidence type="ECO:0000313" key="3">
    <source>
        <dbReference type="EMBL" id="MFC4756526.1"/>
    </source>
</evidence>
<reference evidence="4" key="1">
    <citation type="journal article" date="2019" name="Int. J. Syst. Evol. Microbiol.">
        <title>The Global Catalogue of Microorganisms (GCM) 10K type strain sequencing project: providing services to taxonomists for standard genome sequencing and annotation.</title>
        <authorList>
            <consortium name="The Broad Institute Genomics Platform"/>
            <consortium name="The Broad Institute Genome Sequencing Center for Infectious Disease"/>
            <person name="Wu L."/>
            <person name="Ma J."/>
        </authorList>
    </citation>
    <scope>NUCLEOTIDE SEQUENCE [LARGE SCALE GENOMIC DNA]</scope>
    <source>
        <strain evidence="4">JCM 11882</strain>
    </source>
</reference>
<dbReference type="PANTHER" id="PTHR43777:SF1">
    <property type="entry name" value="MOLYBDENUM COFACTOR CYTIDYLYLTRANSFERASE"/>
    <property type="match status" value="1"/>
</dbReference>
<gene>
    <name evidence="3" type="ORF">ACFO7U_17305</name>
</gene>
<sequence length="218" mass="22195">MSSRPATGPGAGPPGREQPEGLLLAAGEGRRLGRGPKALLRHGGVTLAEHVAAAMLAGGCGRVTVVTGAGAREVAEALGSLRDVQCIENPDWSAGMGVSLRCGLEALGAGVNVLVMPVDRPGVSAAAIERVLHAHRPGGITAAAHRDPGGRLRRGHPVLFDARWTGDAAAAAHGDVGARGLLSTQHELVRLVDCSDLDDGADVDTPDDLTRLRPDPGP</sequence>
<comment type="caution">
    <text evidence="3">The sequence shown here is derived from an EMBL/GenBank/DDBJ whole genome shotgun (WGS) entry which is preliminary data.</text>
</comment>
<dbReference type="InterPro" id="IPR029044">
    <property type="entry name" value="Nucleotide-diphossugar_trans"/>
</dbReference>
<name>A0ABV9PUF0_9ACTN</name>
<feature type="region of interest" description="Disordered" evidence="1">
    <location>
        <begin position="1"/>
        <end position="20"/>
    </location>
</feature>
<dbReference type="Pfam" id="PF12804">
    <property type="entry name" value="NTP_transf_3"/>
    <property type="match status" value="1"/>
</dbReference>
<evidence type="ECO:0000259" key="2">
    <source>
        <dbReference type="Pfam" id="PF12804"/>
    </source>
</evidence>